<sequence length="43" mass="4924">MLSKLNDFVRVGERKSRFFDTIETPIYSTLVPSNVNFLSGCLK</sequence>
<comment type="caution">
    <text evidence="1">The sequence shown here is derived from an EMBL/GenBank/DDBJ whole genome shotgun (WGS) entry which is preliminary data.</text>
</comment>
<name>A0A0A2C4P4_PROMR</name>
<gene>
    <name evidence="1" type="ORF">EV03_0637</name>
</gene>
<dbReference type="Proteomes" id="UP000030392">
    <property type="component" value="Unassembled WGS sequence"/>
</dbReference>
<accession>A0A0A2C4P4</accession>
<evidence type="ECO:0000313" key="1">
    <source>
        <dbReference type="EMBL" id="KGG21303.1"/>
    </source>
</evidence>
<protein>
    <submittedName>
        <fullName evidence="1">Uncharacterized protein</fullName>
    </submittedName>
</protein>
<dbReference type="EMBL" id="JNAX01000007">
    <property type="protein sequence ID" value="KGG21303.1"/>
    <property type="molecule type" value="Genomic_DNA"/>
</dbReference>
<organism evidence="1 2">
    <name type="scientific">Prochlorococcus marinus str. PAC1</name>
    <dbReference type="NCBI Taxonomy" id="59924"/>
    <lineage>
        <taxon>Bacteria</taxon>
        <taxon>Bacillati</taxon>
        <taxon>Cyanobacteriota</taxon>
        <taxon>Cyanophyceae</taxon>
        <taxon>Synechococcales</taxon>
        <taxon>Prochlorococcaceae</taxon>
        <taxon>Prochlorococcus</taxon>
    </lineage>
</organism>
<evidence type="ECO:0000313" key="2">
    <source>
        <dbReference type="Proteomes" id="UP000030392"/>
    </source>
</evidence>
<proteinExistence type="predicted"/>
<dbReference type="AlphaFoldDB" id="A0A0A2C4P4"/>
<reference evidence="2" key="1">
    <citation type="journal article" date="2014" name="Sci. Data">
        <title>Genomes of diverse isolates of the marine cyanobacterium Prochlorococcus.</title>
        <authorList>
            <person name="Biller S."/>
            <person name="Berube P."/>
            <person name="Thompson J."/>
            <person name="Kelly L."/>
            <person name="Roggensack S."/>
            <person name="Awad L."/>
            <person name="Roache-Johnson K."/>
            <person name="Ding H."/>
            <person name="Giovannoni S.J."/>
            <person name="Moore L.R."/>
            <person name="Chisholm S.W."/>
        </authorList>
    </citation>
    <scope>NUCLEOTIDE SEQUENCE [LARGE SCALE GENOMIC DNA]</scope>
    <source>
        <strain evidence="2">PAC1</strain>
    </source>
</reference>